<keyword evidence="7 8" id="KW-0539">Nucleus</keyword>
<protein>
    <recommendedName>
        <fullName evidence="3 8">Mediator of RNA polymerase II transcription subunit 31</fullName>
    </recommendedName>
</protein>
<dbReference type="Pfam" id="PF05669">
    <property type="entry name" value="Med31"/>
    <property type="match status" value="1"/>
</dbReference>
<dbReference type="InterPro" id="IPR008831">
    <property type="entry name" value="Mediator_Med31"/>
</dbReference>
<dbReference type="GO" id="GO:0006355">
    <property type="term" value="P:regulation of DNA-templated transcription"/>
    <property type="evidence" value="ECO:0007669"/>
    <property type="project" value="InterPro"/>
</dbReference>
<evidence type="ECO:0000256" key="8">
    <source>
        <dbReference type="RuleBase" id="RU364129"/>
    </source>
</evidence>
<organism evidence="9 10">
    <name type="scientific">Synchytrium microbalum</name>
    <dbReference type="NCBI Taxonomy" id="1806994"/>
    <lineage>
        <taxon>Eukaryota</taxon>
        <taxon>Fungi</taxon>
        <taxon>Fungi incertae sedis</taxon>
        <taxon>Chytridiomycota</taxon>
        <taxon>Chytridiomycota incertae sedis</taxon>
        <taxon>Chytridiomycetes</taxon>
        <taxon>Synchytriales</taxon>
        <taxon>Synchytriaceae</taxon>
        <taxon>Synchytrium</taxon>
    </lineage>
</organism>
<dbReference type="RefSeq" id="XP_031026515.1">
    <property type="nucleotide sequence ID" value="XM_031167423.1"/>
</dbReference>
<name>A0A507C9C4_9FUNG</name>
<reference evidence="9 10" key="1">
    <citation type="journal article" date="2019" name="Sci. Rep.">
        <title>Comparative genomics of chytrid fungi reveal insights into the obligate biotrophic and pathogenic lifestyle of Synchytrium endobioticum.</title>
        <authorList>
            <person name="van de Vossenberg B.T.L.H."/>
            <person name="Warris S."/>
            <person name="Nguyen H.D.T."/>
            <person name="van Gent-Pelzer M.P.E."/>
            <person name="Joly D.L."/>
            <person name="van de Geest H.C."/>
            <person name="Bonants P.J.M."/>
            <person name="Smith D.S."/>
            <person name="Levesque C.A."/>
            <person name="van der Lee T.A.J."/>
        </authorList>
    </citation>
    <scope>NUCLEOTIDE SEQUENCE [LARGE SCALE GENOMIC DNA]</scope>
    <source>
        <strain evidence="9 10">JEL517</strain>
    </source>
</reference>
<dbReference type="PANTHER" id="PTHR13186">
    <property type="entry name" value="MEDIATOR OF RNA POLYMERASE II TRANSCRIPTION SUBUNIT 31"/>
    <property type="match status" value="1"/>
</dbReference>
<comment type="subunit">
    <text evidence="8">Component of the Mediator complex.</text>
</comment>
<evidence type="ECO:0000313" key="9">
    <source>
        <dbReference type="EMBL" id="TPX36202.1"/>
    </source>
</evidence>
<evidence type="ECO:0000313" key="10">
    <source>
        <dbReference type="Proteomes" id="UP000319731"/>
    </source>
</evidence>
<proteinExistence type="inferred from homology"/>
<dbReference type="STRING" id="1806994.A0A507C9C4"/>
<evidence type="ECO:0000256" key="6">
    <source>
        <dbReference type="ARBA" id="ARBA00023163"/>
    </source>
</evidence>
<comment type="subcellular location">
    <subcellularLocation>
        <location evidence="1 8">Nucleus</location>
    </subcellularLocation>
</comment>
<comment type="caution">
    <text evidence="9">The sequence shown here is derived from an EMBL/GenBank/DDBJ whole genome shotgun (WGS) entry which is preliminary data.</text>
</comment>
<dbReference type="Proteomes" id="UP000319731">
    <property type="component" value="Unassembled WGS sequence"/>
</dbReference>
<gene>
    <name evidence="9" type="ORF">SmJEL517_g01495</name>
</gene>
<keyword evidence="10" id="KW-1185">Reference proteome</keyword>
<evidence type="ECO:0000256" key="1">
    <source>
        <dbReference type="ARBA" id="ARBA00004123"/>
    </source>
</evidence>
<dbReference type="EMBL" id="QEAO01000005">
    <property type="protein sequence ID" value="TPX36202.1"/>
    <property type="molecule type" value="Genomic_DNA"/>
</dbReference>
<keyword evidence="5 8" id="KW-0010">Activator</keyword>
<evidence type="ECO:0000256" key="2">
    <source>
        <dbReference type="ARBA" id="ARBA00006378"/>
    </source>
</evidence>
<dbReference type="GO" id="GO:0003712">
    <property type="term" value="F:transcription coregulator activity"/>
    <property type="evidence" value="ECO:0007669"/>
    <property type="project" value="InterPro"/>
</dbReference>
<keyword evidence="4 8" id="KW-0805">Transcription regulation</keyword>
<accession>A0A507C9C4</accession>
<dbReference type="Gene3D" id="1.10.10.1340">
    <property type="entry name" value="Mediator of RNA polymerase II, submodule Med31 (Soh1)"/>
    <property type="match status" value="1"/>
</dbReference>
<dbReference type="GeneID" id="42002720"/>
<dbReference type="OrthoDB" id="10257739at2759"/>
<evidence type="ECO:0000256" key="4">
    <source>
        <dbReference type="ARBA" id="ARBA00023015"/>
    </source>
</evidence>
<dbReference type="AlphaFoldDB" id="A0A507C9C4"/>
<dbReference type="GO" id="GO:0016592">
    <property type="term" value="C:mediator complex"/>
    <property type="evidence" value="ECO:0007669"/>
    <property type="project" value="InterPro"/>
</dbReference>
<evidence type="ECO:0000256" key="5">
    <source>
        <dbReference type="ARBA" id="ARBA00023159"/>
    </source>
</evidence>
<comment type="similarity">
    <text evidence="2 8">Belongs to the Mediator complex subunit 31 family.</text>
</comment>
<evidence type="ECO:0000256" key="7">
    <source>
        <dbReference type="ARBA" id="ARBA00023242"/>
    </source>
</evidence>
<sequence length="191" mass="21562">MTEIAEKTRFLAELEFVQCLANPDYLHYLAQNGCFGEPPFINYCKYLLYWTQPTYAKYIEFPYCLKMLRLLQDAAFRDSLKSPAFKQTLHLTEHRHWTTYRNRKELERQGPMPNNVKSIIAYAGPGSASMSSTVVIPASSSSTTGTDHIDQQVDYGRDGVKVEEENMLGEPTGATGDDDTVAQLGVLMDMS</sequence>
<keyword evidence="6 8" id="KW-0804">Transcription</keyword>
<evidence type="ECO:0000256" key="3">
    <source>
        <dbReference type="ARBA" id="ARBA00019660"/>
    </source>
</evidence>
<dbReference type="InterPro" id="IPR038089">
    <property type="entry name" value="Med31_sf"/>
</dbReference>
<comment type="function">
    <text evidence="8">Component of the Mediator complex, a coactivator involved in the regulated transcription of nearly all RNA polymerase II-dependent genes. Mediator functions as a bridge to convey information from gene-specific regulatory proteins to the basal RNA polymerase II transcription machinery. Mediator is recruited to promoters by direct interactions with regulatory proteins and serves as a scaffold for the assembly of a functional preinitiation complex with RNA polymerase II and the general transcription factors.</text>
</comment>